<dbReference type="PANTHER" id="PTHR43357:SF3">
    <property type="entry name" value="FE(3+)-TRANSPORT SYSTEM PERMEASE PROTEIN FBPB 2"/>
    <property type="match status" value="1"/>
</dbReference>
<evidence type="ECO:0000256" key="4">
    <source>
        <dbReference type="ARBA" id="ARBA00022519"/>
    </source>
</evidence>
<dbReference type="AlphaFoldDB" id="A0A1M7SKK1"/>
<keyword evidence="7 8" id="KW-0472">Membrane</keyword>
<feature type="transmembrane region" description="Helical" evidence="8">
    <location>
        <begin position="293"/>
        <end position="311"/>
    </location>
</feature>
<evidence type="ECO:0000256" key="3">
    <source>
        <dbReference type="ARBA" id="ARBA00022475"/>
    </source>
</evidence>
<dbReference type="PROSITE" id="PS50928">
    <property type="entry name" value="ABC_TM1"/>
    <property type="match status" value="2"/>
</dbReference>
<evidence type="ECO:0000256" key="5">
    <source>
        <dbReference type="ARBA" id="ARBA00022692"/>
    </source>
</evidence>
<dbReference type="InterPro" id="IPR000515">
    <property type="entry name" value="MetI-like"/>
</dbReference>
<keyword evidence="2 8" id="KW-0813">Transport</keyword>
<dbReference type="CDD" id="cd06261">
    <property type="entry name" value="TM_PBP2"/>
    <property type="match status" value="2"/>
</dbReference>
<feature type="transmembrane region" description="Helical" evidence="8">
    <location>
        <begin position="66"/>
        <end position="85"/>
    </location>
</feature>
<protein>
    <submittedName>
        <fullName evidence="10">Iron(III) transport system permease protein</fullName>
    </submittedName>
</protein>
<reference evidence="11" key="1">
    <citation type="submission" date="2016-12" db="EMBL/GenBank/DDBJ databases">
        <authorList>
            <person name="Varghese N."/>
            <person name="Submissions S."/>
        </authorList>
    </citation>
    <scope>NUCLEOTIDE SEQUENCE [LARGE SCALE GENOMIC DNA]</scope>
    <source>
        <strain evidence="11">DSM 13020</strain>
    </source>
</reference>
<evidence type="ECO:0000256" key="8">
    <source>
        <dbReference type="RuleBase" id="RU363032"/>
    </source>
</evidence>
<comment type="similarity">
    <text evidence="8">Belongs to the binding-protein-dependent transport system permease family.</text>
</comment>
<feature type="transmembrane region" description="Helical" evidence="8">
    <location>
        <begin position="323"/>
        <end position="346"/>
    </location>
</feature>
<evidence type="ECO:0000256" key="6">
    <source>
        <dbReference type="ARBA" id="ARBA00022989"/>
    </source>
</evidence>
<feature type="domain" description="ABC transmembrane type-1" evidence="9">
    <location>
        <begin position="251"/>
        <end position="450"/>
    </location>
</feature>
<keyword evidence="11" id="KW-1185">Reference proteome</keyword>
<dbReference type="Pfam" id="PF00528">
    <property type="entry name" value="BPD_transp_1"/>
    <property type="match status" value="2"/>
</dbReference>
<feature type="transmembrane region" description="Helical" evidence="8">
    <location>
        <begin position="247"/>
        <end position="272"/>
    </location>
</feature>
<keyword evidence="3" id="KW-1003">Cell membrane</keyword>
<keyword evidence="5 8" id="KW-0812">Transmembrane</keyword>
<dbReference type="SUPFAM" id="SSF161098">
    <property type="entry name" value="MetI-like"/>
    <property type="match status" value="2"/>
</dbReference>
<proteinExistence type="inferred from homology"/>
<dbReference type="GO" id="GO:0005886">
    <property type="term" value="C:plasma membrane"/>
    <property type="evidence" value="ECO:0007669"/>
    <property type="project" value="UniProtKB-SubCell"/>
</dbReference>
<dbReference type="Proteomes" id="UP000184207">
    <property type="component" value="Unassembled WGS sequence"/>
</dbReference>
<dbReference type="PANTHER" id="PTHR43357">
    <property type="entry name" value="INNER MEMBRANE ABC TRANSPORTER PERMEASE PROTEIN YDCV"/>
    <property type="match status" value="1"/>
</dbReference>
<organism evidence="10 11">
    <name type="scientific">Fervidobacterium gondwanense DSM 13020</name>
    <dbReference type="NCBI Taxonomy" id="1121883"/>
    <lineage>
        <taxon>Bacteria</taxon>
        <taxon>Thermotogati</taxon>
        <taxon>Thermotogota</taxon>
        <taxon>Thermotogae</taxon>
        <taxon>Thermotogales</taxon>
        <taxon>Fervidobacteriaceae</taxon>
        <taxon>Fervidobacterium</taxon>
    </lineage>
</organism>
<evidence type="ECO:0000313" key="11">
    <source>
        <dbReference type="Proteomes" id="UP000184207"/>
    </source>
</evidence>
<accession>A0A1M7SKK1</accession>
<feature type="transmembrane region" description="Helical" evidence="8">
    <location>
        <begin position="161"/>
        <end position="179"/>
    </location>
</feature>
<feature type="transmembrane region" description="Helical" evidence="8">
    <location>
        <begin position="106"/>
        <end position="128"/>
    </location>
</feature>
<keyword evidence="6 8" id="KW-1133">Transmembrane helix</keyword>
<dbReference type="STRING" id="1121883.SAMN02745226_00992"/>
<comment type="subcellular location">
    <subcellularLocation>
        <location evidence="1">Cell inner membrane</location>
        <topology evidence="1">Multi-pass membrane protein</topology>
    </subcellularLocation>
    <subcellularLocation>
        <location evidence="8">Cell membrane</location>
        <topology evidence="8">Multi-pass membrane protein</topology>
    </subcellularLocation>
</comment>
<evidence type="ECO:0000256" key="1">
    <source>
        <dbReference type="ARBA" id="ARBA00004429"/>
    </source>
</evidence>
<evidence type="ECO:0000256" key="2">
    <source>
        <dbReference type="ARBA" id="ARBA00022448"/>
    </source>
</evidence>
<name>A0A1M7SKK1_FERGO</name>
<evidence type="ECO:0000313" key="10">
    <source>
        <dbReference type="EMBL" id="SHN58938.1"/>
    </source>
</evidence>
<sequence>MVRYDFPLRNFFSWALVLPLAFPPYVGAYTYSNLLSYTGPVQLFLRSLGIQVNQEYFDIMNIKGAIFIYTVFLFPYVYLIARSFIQKESGSLIEVSRTLGKNAWEIFFKVVLPISRGPIIAGVSLVLMEVLNDYGVVKYFGIQTLSTTIFTAWFNMGDLTAAKKVASTLMVFVFVLLFIERFSRRRKRYEYTTTKVKPLNREKLGGLKGVLVSLFAFAIFSIGFLIPLIQIIYSASFSLNLLLNSELIVFVLNSLKIAITATIVIVVFSLIIANTVRIATNGFIKSYRELATFGYSVPGAVVAIGILYVIFSLNNVLFNGNAGFLLSSTTVILLFAYLIRFLAVGYSSIEAGFQKIGKSFFEASRTLGHGVTATFFKVDLPMLRPAVVSAILLVMLEIFKELPLTLILRPFNFETLATKIYQYTSDEMLPEASVLSLILVLICTAGVYLVTHLNTKEVK</sequence>
<dbReference type="EMBL" id="FRDJ01000004">
    <property type="protein sequence ID" value="SHN58938.1"/>
    <property type="molecule type" value="Genomic_DNA"/>
</dbReference>
<keyword evidence="4" id="KW-0997">Cell inner membrane</keyword>
<feature type="transmembrane region" description="Helical" evidence="8">
    <location>
        <begin position="386"/>
        <end position="408"/>
    </location>
</feature>
<dbReference type="GO" id="GO:0055085">
    <property type="term" value="P:transmembrane transport"/>
    <property type="evidence" value="ECO:0007669"/>
    <property type="project" value="InterPro"/>
</dbReference>
<dbReference type="InterPro" id="IPR035906">
    <property type="entry name" value="MetI-like_sf"/>
</dbReference>
<evidence type="ECO:0000259" key="9">
    <source>
        <dbReference type="PROSITE" id="PS50928"/>
    </source>
</evidence>
<feature type="transmembrane region" description="Helical" evidence="8">
    <location>
        <begin position="210"/>
        <end position="235"/>
    </location>
</feature>
<gene>
    <name evidence="10" type="ORF">SAMN02745226_00992</name>
</gene>
<evidence type="ECO:0000256" key="7">
    <source>
        <dbReference type="ARBA" id="ARBA00023136"/>
    </source>
</evidence>
<dbReference type="Gene3D" id="1.10.3720.10">
    <property type="entry name" value="MetI-like"/>
    <property type="match status" value="2"/>
</dbReference>
<feature type="transmembrane region" description="Helical" evidence="8">
    <location>
        <begin position="428"/>
        <end position="450"/>
    </location>
</feature>
<feature type="domain" description="ABC transmembrane type-1" evidence="9">
    <location>
        <begin position="1"/>
        <end position="178"/>
    </location>
</feature>